<dbReference type="VEuPathDB" id="FungiDB:GGTG_13418"/>
<accession>J3PIT8</accession>
<name>J3PIT8_GAET3</name>
<reference evidence="3" key="5">
    <citation type="submission" date="2018-04" db="UniProtKB">
        <authorList>
            <consortium name="EnsemblFungi"/>
        </authorList>
    </citation>
    <scope>IDENTIFICATION</scope>
    <source>
        <strain evidence="3">R3-111a-1</strain>
    </source>
</reference>
<proteinExistence type="predicted"/>
<dbReference type="Proteomes" id="UP000006039">
    <property type="component" value="Unassembled WGS sequence"/>
</dbReference>
<dbReference type="eggNOG" id="ENOG502RN8K">
    <property type="taxonomic scope" value="Eukaryota"/>
</dbReference>
<keyword evidence="4" id="KW-1185">Reference proteome</keyword>
<evidence type="ECO:0000256" key="1">
    <source>
        <dbReference type="SAM" id="MobiDB-lite"/>
    </source>
</evidence>
<feature type="compositionally biased region" description="Basic residues" evidence="1">
    <location>
        <begin position="216"/>
        <end position="228"/>
    </location>
</feature>
<dbReference type="EnsemblFungi" id="EJT69021">
    <property type="protein sequence ID" value="EJT69021"/>
    <property type="gene ID" value="GGTG_13418"/>
</dbReference>
<evidence type="ECO:0000313" key="4">
    <source>
        <dbReference type="Proteomes" id="UP000006039"/>
    </source>
</evidence>
<reference evidence="4" key="1">
    <citation type="submission" date="2010-07" db="EMBL/GenBank/DDBJ databases">
        <title>The genome sequence of Gaeumannomyces graminis var. tritici strain R3-111a-1.</title>
        <authorList>
            <consortium name="The Broad Institute Genome Sequencing Platform"/>
            <person name="Ma L.-J."/>
            <person name="Dead R."/>
            <person name="Young S."/>
            <person name="Zeng Q."/>
            <person name="Koehrsen M."/>
            <person name="Alvarado L."/>
            <person name="Berlin A."/>
            <person name="Chapman S.B."/>
            <person name="Chen Z."/>
            <person name="Freedman E."/>
            <person name="Gellesch M."/>
            <person name="Goldberg J."/>
            <person name="Griggs A."/>
            <person name="Gujja S."/>
            <person name="Heilman E.R."/>
            <person name="Heiman D."/>
            <person name="Hepburn T."/>
            <person name="Howarth C."/>
            <person name="Jen D."/>
            <person name="Larson L."/>
            <person name="Mehta T."/>
            <person name="Neiman D."/>
            <person name="Pearson M."/>
            <person name="Roberts A."/>
            <person name="Saif S."/>
            <person name="Shea T."/>
            <person name="Shenoy N."/>
            <person name="Sisk P."/>
            <person name="Stolte C."/>
            <person name="Sykes S."/>
            <person name="Walk T."/>
            <person name="White J."/>
            <person name="Yandava C."/>
            <person name="Haas B."/>
            <person name="Nusbaum C."/>
            <person name="Birren B."/>
        </authorList>
    </citation>
    <scope>NUCLEOTIDE SEQUENCE [LARGE SCALE GENOMIC DNA]</scope>
    <source>
        <strain evidence="4">R3-111a-1</strain>
    </source>
</reference>
<feature type="compositionally biased region" description="Basic and acidic residues" evidence="1">
    <location>
        <begin position="191"/>
        <end position="215"/>
    </location>
</feature>
<dbReference type="OrthoDB" id="10615821at2759"/>
<evidence type="ECO:0000313" key="3">
    <source>
        <dbReference type="EnsemblFungi" id="EJT69021"/>
    </source>
</evidence>
<reference evidence="3" key="4">
    <citation type="journal article" date="2015" name="G3 (Bethesda)">
        <title>Genome sequences of three phytopathogenic species of the Magnaporthaceae family of fungi.</title>
        <authorList>
            <person name="Okagaki L.H."/>
            <person name="Nunes C.C."/>
            <person name="Sailsbery J."/>
            <person name="Clay B."/>
            <person name="Brown D."/>
            <person name="John T."/>
            <person name="Oh Y."/>
            <person name="Young N."/>
            <person name="Fitzgerald M."/>
            <person name="Haas B.J."/>
            <person name="Zeng Q."/>
            <person name="Young S."/>
            <person name="Adiconis X."/>
            <person name="Fan L."/>
            <person name="Levin J.Z."/>
            <person name="Mitchell T.K."/>
            <person name="Okubara P.A."/>
            <person name="Farman M.L."/>
            <person name="Kohn L.M."/>
            <person name="Birren B."/>
            <person name="Ma L.-J."/>
            <person name="Dean R.A."/>
        </authorList>
    </citation>
    <scope>NUCLEOTIDE SEQUENCE</scope>
    <source>
        <strain evidence="3">R3-111a-1</strain>
    </source>
</reference>
<evidence type="ECO:0000313" key="2">
    <source>
        <dbReference type="EMBL" id="EJT69021.1"/>
    </source>
</evidence>
<dbReference type="AlphaFoldDB" id="J3PIT8"/>
<feature type="region of interest" description="Disordered" evidence="1">
    <location>
        <begin position="120"/>
        <end position="258"/>
    </location>
</feature>
<feature type="compositionally biased region" description="Low complexity" evidence="1">
    <location>
        <begin position="141"/>
        <end position="154"/>
    </location>
</feature>
<dbReference type="RefSeq" id="XP_009229588.1">
    <property type="nucleotide sequence ID" value="XM_009231324.1"/>
</dbReference>
<organism evidence="2">
    <name type="scientific">Gaeumannomyces tritici (strain R3-111a-1)</name>
    <name type="common">Wheat and barley take-all root rot fungus</name>
    <name type="synonym">Gaeumannomyces graminis var. tritici</name>
    <dbReference type="NCBI Taxonomy" id="644352"/>
    <lineage>
        <taxon>Eukaryota</taxon>
        <taxon>Fungi</taxon>
        <taxon>Dikarya</taxon>
        <taxon>Ascomycota</taxon>
        <taxon>Pezizomycotina</taxon>
        <taxon>Sordariomycetes</taxon>
        <taxon>Sordariomycetidae</taxon>
        <taxon>Magnaporthales</taxon>
        <taxon>Magnaporthaceae</taxon>
        <taxon>Gaeumannomyces</taxon>
    </lineage>
</organism>
<dbReference type="HOGENOM" id="CLU_912288_0_0_1"/>
<dbReference type="GeneID" id="20353876"/>
<reference evidence="2" key="2">
    <citation type="submission" date="2010-07" db="EMBL/GenBank/DDBJ databases">
        <authorList>
            <consortium name="The Broad Institute Genome Sequencing Platform"/>
            <consortium name="Broad Institute Genome Sequencing Center for Infectious Disease"/>
            <person name="Ma L.-J."/>
            <person name="Dead R."/>
            <person name="Young S."/>
            <person name="Zeng Q."/>
            <person name="Koehrsen M."/>
            <person name="Alvarado L."/>
            <person name="Berlin A."/>
            <person name="Chapman S.B."/>
            <person name="Chen Z."/>
            <person name="Freedman E."/>
            <person name="Gellesch M."/>
            <person name="Goldberg J."/>
            <person name="Griggs A."/>
            <person name="Gujja S."/>
            <person name="Heilman E.R."/>
            <person name="Heiman D."/>
            <person name="Hepburn T."/>
            <person name="Howarth C."/>
            <person name="Jen D."/>
            <person name="Larson L."/>
            <person name="Mehta T."/>
            <person name="Neiman D."/>
            <person name="Pearson M."/>
            <person name="Roberts A."/>
            <person name="Saif S."/>
            <person name="Shea T."/>
            <person name="Shenoy N."/>
            <person name="Sisk P."/>
            <person name="Stolte C."/>
            <person name="Sykes S."/>
            <person name="Walk T."/>
            <person name="White J."/>
            <person name="Yandava C."/>
            <person name="Haas B."/>
            <person name="Nusbaum C."/>
            <person name="Birren B."/>
        </authorList>
    </citation>
    <scope>NUCLEOTIDE SEQUENCE</scope>
    <source>
        <strain evidence="2">R3-111a-1</strain>
    </source>
</reference>
<gene>
    <name evidence="3" type="primary">20353876</name>
    <name evidence="2" type="ORF">GGTG_13418</name>
</gene>
<feature type="compositionally biased region" description="Basic and acidic residues" evidence="1">
    <location>
        <begin position="126"/>
        <end position="138"/>
    </location>
</feature>
<dbReference type="EMBL" id="GL385407">
    <property type="protein sequence ID" value="EJT69021.1"/>
    <property type="molecule type" value="Genomic_DNA"/>
</dbReference>
<sequence>MSRYRWTWTRSSGLGGKLEAGGVPARGNEGATVRNIRGFPGQPLLVIELGDDCRRAFNIHPHLFPLQNLWLYQNWQTLRGSKARLDDLQPTPMTAEDHDSLNNHFYCCLQRFVDEAARNRVGSSQDIHRAADASDLRKPRSVASPVSSSTSSRTLVRKASAVTNTPSPPSPSPTRSSLPVGHSGPLAAQDSRSREPGVKRPRPRGDTSQDVDHACKRARATGRARRSKTPSSDALSPKGVIGGAGQGAPDQGKRQKQGIFILSQRALPVWAPKSVHSRPPWPGKIVQKRRGQTNVSHRQGPRFQP</sequence>
<reference evidence="2" key="3">
    <citation type="submission" date="2010-09" db="EMBL/GenBank/DDBJ databases">
        <title>Annotation of Gaeumannomyces graminis var. tritici R3-111a-1.</title>
        <authorList>
            <consortium name="The Broad Institute Genome Sequencing Platform"/>
            <person name="Ma L.-J."/>
            <person name="Dead R."/>
            <person name="Young S.K."/>
            <person name="Zeng Q."/>
            <person name="Gargeya S."/>
            <person name="Fitzgerald M."/>
            <person name="Haas B."/>
            <person name="Abouelleil A."/>
            <person name="Alvarado L."/>
            <person name="Arachchi H.M."/>
            <person name="Berlin A."/>
            <person name="Brown A."/>
            <person name="Chapman S.B."/>
            <person name="Chen Z."/>
            <person name="Dunbar C."/>
            <person name="Freedman E."/>
            <person name="Gearin G."/>
            <person name="Gellesch M."/>
            <person name="Goldberg J."/>
            <person name="Griggs A."/>
            <person name="Gujja S."/>
            <person name="Heiman D."/>
            <person name="Howarth C."/>
            <person name="Larson L."/>
            <person name="Lui A."/>
            <person name="MacDonald P.J.P."/>
            <person name="Mehta T."/>
            <person name="Montmayeur A."/>
            <person name="Murphy C."/>
            <person name="Neiman D."/>
            <person name="Pearson M."/>
            <person name="Priest M."/>
            <person name="Roberts A."/>
            <person name="Saif S."/>
            <person name="Shea T."/>
            <person name="Shenoy N."/>
            <person name="Sisk P."/>
            <person name="Stolte C."/>
            <person name="Sykes S."/>
            <person name="Yandava C."/>
            <person name="Wortman J."/>
            <person name="Nusbaum C."/>
            <person name="Birren B."/>
        </authorList>
    </citation>
    <scope>NUCLEOTIDE SEQUENCE</scope>
    <source>
        <strain evidence="2">R3-111a-1</strain>
    </source>
</reference>
<feature type="region of interest" description="Disordered" evidence="1">
    <location>
        <begin position="271"/>
        <end position="305"/>
    </location>
</feature>
<protein>
    <submittedName>
        <fullName evidence="2 3">Uncharacterized protein</fullName>
    </submittedName>
</protein>